<reference evidence="1 2" key="1">
    <citation type="submission" date="2018-08" db="EMBL/GenBank/DDBJ databases">
        <title>Chryseobacterium nematophagum: a novel matrix digesting pathogen of nematodes.</title>
        <authorList>
            <person name="Page A."/>
            <person name="Roberts M."/>
            <person name="Felix M.-A."/>
            <person name="Weir W."/>
        </authorList>
    </citation>
    <scope>NUCLEOTIDE SEQUENCE [LARGE SCALE GENOMIC DNA]</scope>
    <source>
        <strain evidence="1 2">JUb129</strain>
    </source>
</reference>
<dbReference type="Proteomes" id="UP000278775">
    <property type="component" value="Unassembled WGS sequence"/>
</dbReference>
<proteinExistence type="predicted"/>
<dbReference type="RefSeq" id="WP_122637396.1">
    <property type="nucleotide sequence ID" value="NZ_QWIU01000002.1"/>
</dbReference>
<protein>
    <submittedName>
        <fullName evidence="1">Uncharacterized protein</fullName>
    </submittedName>
</protein>
<dbReference type="AlphaFoldDB" id="A0A3M7TKJ9"/>
<dbReference type="OrthoDB" id="660153at2"/>
<evidence type="ECO:0000313" key="1">
    <source>
        <dbReference type="EMBL" id="RNA63437.1"/>
    </source>
</evidence>
<evidence type="ECO:0000313" key="2">
    <source>
        <dbReference type="Proteomes" id="UP000278775"/>
    </source>
</evidence>
<accession>A0A3M7TKJ9</accession>
<dbReference type="EMBL" id="QWIU01000002">
    <property type="protein sequence ID" value="RNA63437.1"/>
    <property type="molecule type" value="Genomic_DNA"/>
</dbReference>
<gene>
    <name evidence="1" type="ORF">D1631_16680</name>
</gene>
<name>A0A3M7TKJ9_9FLAO</name>
<organism evidence="1 2">
    <name type="scientific">Chryseobacterium nematophagum</name>
    <dbReference type="NCBI Taxonomy" id="2305228"/>
    <lineage>
        <taxon>Bacteria</taxon>
        <taxon>Pseudomonadati</taxon>
        <taxon>Bacteroidota</taxon>
        <taxon>Flavobacteriia</taxon>
        <taxon>Flavobacteriales</taxon>
        <taxon>Weeksellaceae</taxon>
        <taxon>Chryseobacterium group</taxon>
        <taxon>Chryseobacterium</taxon>
    </lineage>
</organism>
<comment type="caution">
    <text evidence="1">The sequence shown here is derived from an EMBL/GenBank/DDBJ whole genome shotgun (WGS) entry which is preliminary data.</text>
</comment>
<sequence>MKKITIKEIIDFRRKSQKSRQTFIKNLSKEKKEVTTEQGGDYWISAISAISRAFKNRNRMEITDKIDNLLQDIENTGYKRTKMMYQRNVDILYNFEDYDFNSLRPVHEISFLKKPEMLSIIDILKLPVKINPHYVYTFEQKGIKYIGGLWITSKLGGYTYQELASFTEGLYKYLSKNYSQEFTISSEYCIALDVSSSNKVSHSEIEQGTYVPILESTIELIKEII</sequence>